<reference evidence="15" key="2">
    <citation type="submission" date="2023-07" db="EMBL/GenBank/DDBJ databases">
        <title>Marinomonas vulgaris A79, complete genome.</title>
        <authorList>
            <person name="Ying J.-J."/>
        </authorList>
    </citation>
    <scope>NUCLEOTIDE SEQUENCE [LARGE SCALE GENOMIC DNA]</scope>
    <source>
        <strain evidence="15">A79</strain>
    </source>
</reference>
<accession>A0ABS5HCC4</accession>
<dbReference type="SUPFAM" id="SSF56935">
    <property type="entry name" value="Porins"/>
    <property type="match status" value="1"/>
</dbReference>
<evidence type="ECO:0000259" key="13">
    <source>
        <dbReference type="Pfam" id="PF07715"/>
    </source>
</evidence>
<keyword evidence="8 10" id="KW-0472">Membrane</keyword>
<sequence>MIERIEVIRGPASTLYGADALGGVINIITRKDAEKWSGSATLGRTFQTDNDYGDDTTLDFSVMGPVVPGKLNLGIRGSVYDKESSTPNYDDVVDPSGTVQSRELGFGGGGKTVDNTNQAGGFSLIFTPNDDHTLSFDYDTSNQVYDNEGSQVGTVDSVDNLWARNNSPRTGYKDEQEFNRESWAISHEGHWGDLMSQVSFSSVTTTNEGRSLPFTAKERADFTNLYNGTGNYAGLSLDERKALSGEKFLPRPDRIMESRQDVLDAKLDIPLGDHQVITGIQVIRGELEDGVFGMYGDQYKAGEVQEHNMQSIFVEDNWMLTPDFTLTAGIRLDDHDTFGDQTSPRLYGVYSLNNNWTVKGGVSTGYKTPKTTDLFQGITGFGGQGTSPFVGTPDLQPETSVSSEIAVYWQDPVKRHSFNATIFQNNFKDKIASQGDLSSCEATGGVEPCADIGNGWESLGYDSFTKKVNIDKAVIEGIELAGRYQIREDLTLRANYTYTDSEQKSGSQKGYPLTGTAKHMMNTSLDWSATDKLSLSLIAELRSDRFRGLNRNNQVDAGKDGDIYYKSYEVFHLGATYRVNDAVTVNGRINNLLDEDFTSQSVSFEDNGDGTYEATYYDDYNNKDKARNIWLSVNVAF</sequence>
<keyword evidence="4 10" id="KW-0812">Transmembrane</keyword>
<evidence type="ECO:0000256" key="4">
    <source>
        <dbReference type="ARBA" id="ARBA00022692"/>
    </source>
</evidence>
<keyword evidence="2 10" id="KW-0813">Transport</keyword>
<dbReference type="Pfam" id="PF07715">
    <property type="entry name" value="Plug"/>
    <property type="match status" value="1"/>
</dbReference>
<evidence type="ECO:0000256" key="3">
    <source>
        <dbReference type="ARBA" id="ARBA00022452"/>
    </source>
</evidence>
<keyword evidence="6" id="KW-0406">Ion transport</keyword>
<keyword evidence="3 10" id="KW-1134">Transmembrane beta strand</keyword>
<keyword evidence="7 11" id="KW-0798">TonB box</keyword>
<comment type="subcellular location">
    <subcellularLocation>
        <location evidence="1 10">Cell outer membrane</location>
        <topology evidence="1 10">Multi-pass membrane protein</topology>
    </subcellularLocation>
</comment>
<evidence type="ECO:0000256" key="5">
    <source>
        <dbReference type="ARBA" id="ARBA00022729"/>
    </source>
</evidence>
<dbReference type="RefSeq" id="WP_211536503.1">
    <property type="nucleotide sequence ID" value="NZ_JAGSSV010000009.1"/>
</dbReference>
<dbReference type="InterPro" id="IPR000531">
    <property type="entry name" value="Beta-barrel_TonB"/>
</dbReference>
<dbReference type="Gene3D" id="2.170.130.10">
    <property type="entry name" value="TonB-dependent receptor, plug domain"/>
    <property type="match status" value="1"/>
</dbReference>
<evidence type="ECO:0000256" key="7">
    <source>
        <dbReference type="ARBA" id="ARBA00023077"/>
    </source>
</evidence>
<keyword evidence="14" id="KW-0675">Receptor</keyword>
<evidence type="ECO:0000256" key="8">
    <source>
        <dbReference type="ARBA" id="ARBA00023136"/>
    </source>
</evidence>
<dbReference type="PANTHER" id="PTHR30069">
    <property type="entry name" value="TONB-DEPENDENT OUTER MEMBRANE RECEPTOR"/>
    <property type="match status" value="1"/>
</dbReference>
<dbReference type="Gene3D" id="2.40.170.20">
    <property type="entry name" value="TonB-dependent receptor, beta-barrel domain"/>
    <property type="match status" value="1"/>
</dbReference>
<gene>
    <name evidence="14" type="ORF">J9B83_08855</name>
</gene>
<evidence type="ECO:0000313" key="14">
    <source>
        <dbReference type="EMBL" id="MBR7889057.1"/>
    </source>
</evidence>
<evidence type="ECO:0000256" key="9">
    <source>
        <dbReference type="ARBA" id="ARBA00023237"/>
    </source>
</evidence>
<keyword evidence="9 10" id="KW-0998">Cell outer membrane</keyword>
<dbReference type="InterPro" id="IPR036942">
    <property type="entry name" value="Beta-barrel_TonB_sf"/>
</dbReference>
<dbReference type="EMBL" id="JAGSSV010000009">
    <property type="protein sequence ID" value="MBR7889057.1"/>
    <property type="molecule type" value="Genomic_DNA"/>
</dbReference>
<feature type="domain" description="TonB-dependent receptor-like beta-barrel" evidence="12">
    <location>
        <begin position="129"/>
        <end position="592"/>
    </location>
</feature>
<dbReference type="InterPro" id="IPR039426">
    <property type="entry name" value="TonB-dep_rcpt-like"/>
</dbReference>
<dbReference type="PANTHER" id="PTHR30069:SF53">
    <property type="entry name" value="COLICIN I RECEPTOR-RELATED"/>
    <property type="match status" value="1"/>
</dbReference>
<evidence type="ECO:0000256" key="10">
    <source>
        <dbReference type="PROSITE-ProRule" id="PRU01360"/>
    </source>
</evidence>
<evidence type="ECO:0000256" key="6">
    <source>
        <dbReference type="ARBA" id="ARBA00023065"/>
    </source>
</evidence>
<dbReference type="Pfam" id="PF00593">
    <property type="entry name" value="TonB_dep_Rec_b-barrel"/>
    <property type="match status" value="1"/>
</dbReference>
<comment type="caution">
    <text evidence="14">The sequence shown here is derived from an EMBL/GenBank/DDBJ whole genome shotgun (WGS) entry which is preliminary data.</text>
</comment>
<keyword evidence="5" id="KW-0732">Signal</keyword>
<evidence type="ECO:0000256" key="1">
    <source>
        <dbReference type="ARBA" id="ARBA00004571"/>
    </source>
</evidence>
<reference evidence="14 15" key="1">
    <citation type="submission" date="2021-04" db="EMBL/GenBank/DDBJ databases">
        <authorList>
            <person name="Sun C."/>
        </authorList>
    </citation>
    <scope>NUCLEOTIDE SEQUENCE [LARGE SCALE GENOMIC DNA]</scope>
    <source>
        <strain evidence="14 15">A79</strain>
    </source>
</reference>
<evidence type="ECO:0000259" key="12">
    <source>
        <dbReference type="Pfam" id="PF00593"/>
    </source>
</evidence>
<evidence type="ECO:0000256" key="2">
    <source>
        <dbReference type="ARBA" id="ARBA00022448"/>
    </source>
</evidence>
<proteinExistence type="inferred from homology"/>
<dbReference type="PROSITE" id="PS52016">
    <property type="entry name" value="TONB_DEPENDENT_REC_3"/>
    <property type="match status" value="1"/>
</dbReference>
<dbReference type="CDD" id="cd01347">
    <property type="entry name" value="ligand_gated_channel"/>
    <property type="match status" value="1"/>
</dbReference>
<dbReference type="InterPro" id="IPR012910">
    <property type="entry name" value="Plug_dom"/>
</dbReference>
<protein>
    <submittedName>
        <fullName evidence="14">TonB-dependent receptor</fullName>
    </submittedName>
</protein>
<comment type="similarity">
    <text evidence="10 11">Belongs to the TonB-dependent receptor family.</text>
</comment>
<name>A0ABS5HCC4_9GAMM</name>
<evidence type="ECO:0000313" key="15">
    <source>
        <dbReference type="Proteomes" id="UP000679722"/>
    </source>
</evidence>
<organism evidence="14 15">
    <name type="scientific">Marinomonas vulgaris</name>
    <dbReference type="NCBI Taxonomy" id="2823372"/>
    <lineage>
        <taxon>Bacteria</taxon>
        <taxon>Pseudomonadati</taxon>
        <taxon>Pseudomonadota</taxon>
        <taxon>Gammaproteobacteria</taxon>
        <taxon>Oceanospirillales</taxon>
        <taxon>Oceanospirillaceae</taxon>
        <taxon>Marinomonas</taxon>
    </lineage>
</organism>
<dbReference type="InterPro" id="IPR037066">
    <property type="entry name" value="Plug_dom_sf"/>
</dbReference>
<feature type="domain" description="TonB-dependent receptor plug" evidence="13">
    <location>
        <begin position="1"/>
        <end position="24"/>
    </location>
</feature>
<keyword evidence="15" id="KW-1185">Reference proteome</keyword>
<evidence type="ECO:0000256" key="11">
    <source>
        <dbReference type="RuleBase" id="RU003357"/>
    </source>
</evidence>
<dbReference type="Proteomes" id="UP000679722">
    <property type="component" value="Unassembled WGS sequence"/>
</dbReference>